<sequence length="105" mass="11484">MNLFAANEAFEKGLSAGLLRQATYTTARLGDATLPAAQGRHYRNACNAFYRIITDGVLALWKGPGPTGLRVMAWNTGMHPGNKSITKNVLLFLKFEAMLELVICI</sequence>
<protein>
    <submittedName>
        <fullName evidence="1">Uncharacterized protein</fullName>
    </submittedName>
</protein>
<evidence type="ECO:0000313" key="1">
    <source>
        <dbReference type="EMBL" id="KAI3675454.1"/>
    </source>
</evidence>
<reference evidence="2" key="1">
    <citation type="journal article" date="2022" name="Mol. Ecol. Resour.">
        <title>The genomes of chicory, endive, great burdock and yacon provide insights into Asteraceae palaeo-polyploidization history and plant inulin production.</title>
        <authorList>
            <person name="Fan W."/>
            <person name="Wang S."/>
            <person name="Wang H."/>
            <person name="Wang A."/>
            <person name="Jiang F."/>
            <person name="Liu H."/>
            <person name="Zhao H."/>
            <person name="Xu D."/>
            <person name="Zhang Y."/>
        </authorList>
    </citation>
    <scope>NUCLEOTIDE SEQUENCE [LARGE SCALE GENOMIC DNA]</scope>
    <source>
        <strain evidence="2">cv. Yunnan</strain>
    </source>
</reference>
<reference evidence="1 2" key="2">
    <citation type="journal article" date="2022" name="Mol. Ecol. Resour.">
        <title>The genomes of chicory, endive, great burdock and yacon provide insights into Asteraceae paleo-polyploidization history and plant inulin production.</title>
        <authorList>
            <person name="Fan W."/>
            <person name="Wang S."/>
            <person name="Wang H."/>
            <person name="Wang A."/>
            <person name="Jiang F."/>
            <person name="Liu H."/>
            <person name="Zhao H."/>
            <person name="Xu D."/>
            <person name="Zhang Y."/>
        </authorList>
    </citation>
    <scope>NUCLEOTIDE SEQUENCE [LARGE SCALE GENOMIC DNA]</scope>
    <source>
        <strain evidence="2">cv. Yunnan</strain>
        <tissue evidence="1">Leaves</tissue>
    </source>
</reference>
<proteinExistence type="predicted"/>
<evidence type="ECO:0000313" key="2">
    <source>
        <dbReference type="Proteomes" id="UP001056120"/>
    </source>
</evidence>
<dbReference type="EMBL" id="CM042046">
    <property type="protein sequence ID" value="KAI3675454.1"/>
    <property type="molecule type" value="Genomic_DNA"/>
</dbReference>
<keyword evidence="2" id="KW-1185">Reference proteome</keyword>
<name>A0ACB8XX08_9ASTR</name>
<comment type="caution">
    <text evidence="1">The sequence shown here is derived from an EMBL/GenBank/DDBJ whole genome shotgun (WGS) entry which is preliminary data.</text>
</comment>
<accession>A0ACB8XX08</accession>
<dbReference type="Proteomes" id="UP001056120">
    <property type="component" value="Linkage Group LG29"/>
</dbReference>
<organism evidence="1 2">
    <name type="scientific">Smallanthus sonchifolius</name>
    <dbReference type="NCBI Taxonomy" id="185202"/>
    <lineage>
        <taxon>Eukaryota</taxon>
        <taxon>Viridiplantae</taxon>
        <taxon>Streptophyta</taxon>
        <taxon>Embryophyta</taxon>
        <taxon>Tracheophyta</taxon>
        <taxon>Spermatophyta</taxon>
        <taxon>Magnoliopsida</taxon>
        <taxon>eudicotyledons</taxon>
        <taxon>Gunneridae</taxon>
        <taxon>Pentapetalae</taxon>
        <taxon>asterids</taxon>
        <taxon>campanulids</taxon>
        <taxon>Asterales</taxon>
        <taxon>Asteraceae</taxon>
        <taxon>Asteroideae</taxon>
        <taxon>Heliantheae alliance</taxon>
        <taxon>Millerieae</taxon>
        <taxon>Smallanthus</taxon>
    </lineage>
</organism>
<gene>
    <name evidence="1" type="ORF">L1987_85044</name>
</gene>